<name>A0A4S4L641_9AGAM</name>
<gene>
    <name evidence="10" type="ORF">EW145_g3848</name>
</gene>
<keyword evidence="4 9" id="KW-0349">Heme</keyword>
<keyword evidence="8" id="KW-0503">Monooxygenase</keyword>
<dbReference type="InterPro" id="IPR036396">
    <property type="entry name" value="Cyt_P450_sf"/>
</dbReference>
<evidence type="ECO:0000313" key="10">
    <source>
        <dbReference type="EMBL" id="THH06777.1"/>
    </source>
</evidence>
<dbReference type="PRINTS" id="PR00465">
    <property type="entry name" value="EP450IV"/>
</dbReference>
<dbReference type="PANTHER" id="PTHR24305:SF166">
    <property type="entry name" value="CYTOCHROME P450 12A4, MITOCHONDRIAL-RELATED"/>
    <property type="match status" value="1"/>
</dbReference>
<comment type="pathway">
    <text evidence="2">Secondary metabolite biosynthesis.</text>
</comment>
<keyword evidence="5 9" id="KW-0479">Metal-binding</keyword>
<evidence type="ECO:0000256" key="5">
    <source>
        <dbReference type="ARBA" id="ARBA00022723"/>
    </source>
</evidence>
<evidence type="ECO:0000256" key="3">
    <source>
        <dbReference type="ARBA" id="ARBA00010617"/>
    </source>
</evidence>
<dbReference type="CDD" id="cd11069">
    <property type="entry name" value="CYP_FUM15-like"/>
    <property type="match status" value="1"/>
</dbReference>
<dbReference type="Gene3D" id="1.10.630.10">
    <property type="entry name" value="Cytochrome P450"/>
    <property type="match status" value="1"/>
</dbReference>
<dbReference type="InterPro" id="IPR001128">
    <property type="entry name" value="Cyt_P450"/>
</dbReference>
<dbReference type="GO" id="GO:0020037">
    <property type="term" value="F:heme binding"/>
    <property type="evidence" value="ECO:0007669"/>
    <property type="project" value="InterPro"/>
</dbReference>
<dbReference type="AlphaFoldDB" id="A0A4S4L641"/>
<comment type="caution">
    <text evidence="10">The sequence shown here is derived from an EMBL/GenBank/DDBJ whole genome shotgun (WGS) entry which is preliminary data.</text>
</comment>
<proteinExistence type="inferred from homology"/>
<keyword evidence="7 9" id="KW-0408">Iron</keyword>
<comment type="similarity">
    <text evidence="3">Belongs to the cytochrome P450 family.</text>
</comment>
<dbReference type="PANTHER" id="PTHR24305">
    <property type="entry name" value="CYTOCHROME P450"/>
    <property type="match status" value="1"/>
</dbReference>
<comment type="cofactor">
    <cofactor evidence="1 9">
        <name>heme</name>
        <dbReference type="ChEBI" id="CHEBI:30413"/>
    </cofactor>
</comment>
<dbReference type="GO" id="GO:0005506">
    <property type="term" value="F:iron ion binding"/>
    <property type="evidence" value="ECO:0007669"/>
    <property type="project" value="InterPro"/>
</dbReference>
<dbReference type="Proteomes" id="UP000308199">
    <property type="component" value="Unassembled WGS sequence"/>
</dbReference>
<reference evidence="10 11" key="1">
    <citation type="submission" date="2019-02" db="EMBL/GenBank/DDBJ databases">
        <title>Genome sequencing of the rare red list fungi Phellinidium pouzarii.</title>
        <authorList>
            <person name="Buettner E."/>
            <person name="Kellner H."/>
        </authorList>
    </citation>
    <scope>NUCLEOTIDE SEQUENCE [LARGE SCALE GENOMIC DNA]</scope>
    <source>
        <strain evidence="10 11">DSM 108285</strain>
    </source>
</reference>
<dbReference type="SUPFAM" id="SSF48264">
    <property type="entry name" value="Cytochrome P450"/>
    <property type="match status" value="1"/>
</dbReference>
<evidence type="ECO:0000256" key="8">
    <source>
        <dbReference type="ARBA" id="ARBA00023033"/>
    </source>
</evidence>
<dbReference type="EMBL" id="SGPK01000176">
    <property type="protein sequence ID" value="THH06777.1"/>
    <property type="molecule type" value="Genomic_DNA"/>
</dbReference>
<accession>A0A4S4L641</accession>
<evidence type="ECO:0000256" key="9">
    <source>
        <dbReference type="PIRSR" id="PIRSR602403-1"/>
    </source>
</evidence>
<sequence>MDISLTETLTAFLLAYTLWRAYAFVVNSPLSNIPGPPAESWWKGSYGQIFNKNGWAFHRELRENYGSVSRIKGLFGNDHLYVWDPLALYNIFVKDQYIFEGRPANILTNRITLGTSLLSSLGDEHRKQRKMLNPVFSSKHMRGMLPMLYPIAHQLREAIANDIRNNEEHIDIMGWVSRSSLEYIGQGGLGYSFSSFDVSKKANSYSEALKMFVPLLFRLQIVRQQIPWLVKIGSPKFRERVMDFIPFDSVRDIRRITKTMEESSRSILRGKREAIEKGDKATLAQVGSGKDIMSVLLKANADTNLSDEDLLGHMSTFVLAAHDTTTSAVSRILHVLAANPDSQSKLREEVTAARKEHGDLDYDTLQALPYLDAVCRETLRVYSPVPLVDRVATQDIVLPLKWPIKAIDGKTEIKEIHVPKNTNLLISITAANLCKSIWGDDAEVWKPERWLKPLPESVADAHLPGVYSQILWIIYYFRMTFIGGSRACIGFKFSEMEMKMVLSILLESFIFEPVSDVIWEFGLIHVPAAKGTKDGMPRLPMKVSLVKS</sequence>
<dbReference type="PRINTS" id="PR00385">
    <property type="entry name" value="P450"/>
</dbReference>
<evidence type="ECO:0000256" key="4">
    <source>
        <dbReference type="ARBA" id="ARBA00022617"/>
    </source>
</evidence>
<evidence type="ECO:0000256" key="1">
    <source>
        <dbReference type="ARBA" id="ARBA00001971"/>
    </source>
</evidence>
<dbReference type="GO" id="GO:0004497">
    <property type="term" value="F:monooxygenase activity"/>
    <property type="evidence" value="ECO:0007669"/>
    <property type="project" value="UniProtKB-KW"/>
</dbReference>
<dbReference type="InterPro" id="IPR050121">
    <property type="entry name" value="Cytochrome_P450_monoxygenase"/>
</dbReference>
<feature type="binding site" description="axial binding residue" evidence="9">
    <location>
        <position position="488"/>
    </location>
    <ligand>
        <name>heme</name>
        <dbReference type="ChEBI" id="CHEBI:30413"/>
    </ligand>
    <ligandPart>
        <name>Fe</name>
        <dbReference type="ChEBI" id="CHEBI:18248"/>
    </ligandPart>
</feature>
<evidence type="ECO:0008006" key="12">
    <source>
        <dbReference type="Google" id="ProtNLM"/>
    </source>
</evidence>
<dbReference type="InterPro" id="IPR002403">
    <property type="entry name" value="Cyt_P450_E_grp-IV"/>
</dbReference>
<evidence type="ECO:0000313" key="11">
    <source>
        <dbReference type="Proteomes" id="UP000308199"/>
    </source>
</evidence>
<organism evidence="10 11">
    <name type="scientific">Phellinidium pouzarii</name>
    <dbReference type="NCBI Taxonomy" id="167371"/>
    <lineage>
        <taxon>Eukaryota</taxon>
        <taxon>Fungi</taxon>
        <taxon>Dikarya</taxon>
        <taxon>Basidiomycota</taxon>
        <taxon>Agaricomycotina</taxon>
        <taxon>Agaricomycetes</taxon>
        <taxon>Hymenochaetales</taxon>
        <taxon>Hymenochaetaceae</taxon>
        <taxon>Phellinidium</taxon>
    </lineage>
</organism>
<dbReference type="OrthoDB" id="1470350at2759"/>
<keyword evidence="11" id="KW-1185">Reference proteome</keyword>
<dbReference type="Pfam" id="PF00067">
    <property type="entry name" value="p450"/>
    <property type="match status" value="1"/>
</dbReference>
<protein>
    <recommendedName>
        <fullName evidence="12">Cytochrome P450</fullName>
    </recommendedName>
</protein>
<evidence type="ECO:0000256" key="2">
    <source>
        <dbReference type="ARBA" id="ARBA00005179"/>
    </source>
</evidence>
<evidence type="ECO:0000256" key="7">
    <source>
        <dbReference type="ARBA" id="ARBA00023004"/>
    </source>
</evidence>
<keyword evidence="6" id="KW-0560">Oxidoreductase</keyword>
<dbReference type="GO" id="GO:0016705">
    <property type="term" value="F:oxidoreductase activity, acting on paired donors, with incorporation or reduction of molecular oxygen"/>
    <property type="evidence" value="ECO:0007669"/>
    <property type="project" value="InterPro"/>
</dbReference>
<evidence type="ECO:0000256" key="6">
    <source>
        <dbReference type="ARBA" id="ARBA00023002"/>
    </source>
</evidence>